<feature type="signal peptide" evidence="2">
    <location>
        <begin position="1"/>
        <end position="26"/>
    </location>
</feature>
<dbReference type="SUPFAM" id="SSF52540">
    <property type="entry name" value="P-loop containing nucleoside triphosphate hydrolases"/>
    <property type="match status" value="1"/>
</dbReference>
<sequence>MKNYVAAGCYSLAALMAIAGITSATATKPDQDSITRTVESVQQMALNKTQTHIIVDPGTTHKNPISLLYGGLSVGFAIAGTVIINRSDEIAQSTNFPALLPTDGTIPTPPKPVNNGGAKRANTQSNVTPNPLNRLDEYPSVLVYGPQGSGKTSTAAYLMRRRIENGHIVQVLDPHKQYGQWEGLEVFGGGMDYAEIDMKLQWFHEEVKSRYKQAEITPNYNPPKLTLVCDEFTNWATRCSSAADFFMAACTDIRKINLGVIFISHNRTLQALGDPKGMAAVRDNGIAEIELLVDSHPETGEPIPRLEAFLKMPGQPIDKRQHIKIPKIDVSFDFSEYTKAQDPRELLEKSYAIPSPDETVTAIALPPYLQSIVDFARKRNEWITAREVKQQNFNYFKRTPTDEIRDCFQELANDYQVGELQGEGDRLQYRSV</sequence>
<dbReference type="SMART" id="SM00382">
    <property type="entry name" value="AAA"/>
    <property type="match status" value="1"/>
</dbReference>
<feature type="domain" description="AAA+ ATPase" evidence="3">
    <location>
        <begin position="137"/>
        <end position="298"/>
    </location>
</feature>
<evidence type="ECO:0000256" key="1">
    <source>
        <dbReference type="SAM" id="MobiDB-lite"/>
    </source>
</evidence>
<proteinExistence type="predicted"/>
<name>A0ABT7APX4_9CYAN</name>
<dbReference type="InterPro" id="IPR027417">
    <property type="entry name" value="P-loop_NTPase"/>
</dbReference>
<dbReference type="CDD" id="cd01127">
    <property type="entry name" value="TrwB_TraG_TraD_VirD4"/>
    <property type="match status" value="1"/>
</dbReference>
<dbReference type="Proteomes" id="UP001235303">
    <property type="component" value="Unassembled WGS sequence"/>
</dbReference>
<dbReference type="EMBL" id="JAQOSP010000039">
    <property type="protein sequence ID" value="MDJ1168935.1"/>
    <property type="molecule type" value="Genomic_DNA"/>
</dbReference>
<feature type="chain" id="PRO_5045133277" evidence="2">
    <location>
        <begin position="27"/>
        <end position="432"/>
    </location>
</feature>
<keyword evidence="5" id="KW-1185">Reference proteome</keyword>
<dbReference type="RefSeq" id="WP_283752699.1">
    <property type="nucleotide sequence ID" value="NZ_JAQOSP010000039.1"/>
</dbReference>
<evidence type="ECO:0000313" key="4">
    <source>
        <dbReference type="EMBL" id="MDJ1168935.1"/>
    </source>
</evidence>
<comment type="caution">
    <text evidence="4">The sequence shown here is derived from an EMBL/GenBank/DDBJ whole genome shotgun (WGS) entry which is preliminary data.</text>
</comment>
<evidence type="ECO:0000259" key="3">
    <source>
        <dbReference type="SMART" id="SM00382"/>
    </source>
</evidence>
<dbReference type="Gene3D" id="3.40.50.300">
    <property type="entry name" value="P-loop containing nucleotide triphosphate hydrolases"/>
    <property type="match status" value="1"/>
</dbReference>
<protein>
    <submittedName>
        <fullName evidence="4">Type IV secretory system conjugative DNA transfer family protein</fullName>
    </submittedName>
</protein>
<evidence type="ECO:0000313" key="5">
    <source>
        <dbReference type="Proteomes" id="UP001235303"/>
    </source>
</evidence>
<dbReference type="InterPro" id="IPR003593">
    <property type="entry name" value="AAA+_ATPase"/>
</dbReference>
<feature type="compositionally biased region" description="Polar residues" evidence="1">
    <location>
        <begin position="121"/>
        <end position="131"/>
    </location>
</feature>
<gene>
    <name evidence="4" type="ORF">PMG71_05805</name>
</gene>
<keyword evidence="2" id="KW-0732">Signal</keyword>
<accession>A0ABT7APX4</accession>
<feature type="region of interest" description="Disordered" evidence="1">
    <location>
        <begin position="113"/>
        <end position="132"/>
    </location>
</feature>
<reference evidence="4 5" key="1">
    <citation type="submission" date="2023-01" db="EMBL/GenBank/DDBJ databases">
        <title>Novel diversity within Roseofilum (Cyanobacteria; Desertifilaceae) from marine benthic mats with descriptions of four novel species.</title>
        <authorList>
            <person name="Wang Y."/>
            <person name="Berthold D.E."/>
            <person name="Hu J."/>
            <person name="Lefler F.W."/>
            <person name="Laughinghouse H.D. IV."/>
        </authorList>
    </citation>
    <scope>NUCLEOTIDE SEQUENCE [LARGE SCALE GENOMIC DNA]</scope>
    <source>
        <strain evidence="4 5">BLCC-M154</strain>
    </source>
</reference>
<evidence type="ECO:0000256" key="2">
    <source>
        <dbReference type="SAM" id="SignalP"/>
    </source>
</evidence>
<organism evidence="4 5">
    <name type="scientific">Roseofilum acuticapitatum BLCC-M154</name>
    <dbReference type="NCBI Taxonomy" id="3022444"/>
    <lineage>
        <taxon>Bacteria</taxon>
        <taxon>Bacillati</taxon>
        <taxon>Cyanobacteriota</taxon>
        <taxon>Cyanophyceae</taxon>
        <taxon>Desertifilales</taxon>
        <taxon>Desertifilaceae</taxon>
        <taxon>Roseofilum</taxon>
        <taxon>Roseofilum acuticapitatum</taxon>
    </lineage>
</organism>